<keyword evidence="16" id="KW-0325">Glycoprotein</keyword>
<feature type="region of interest" description="Disordered" evidence="20">
    <location>
        <begin position="378"/>
        <end position="423"/>
    </location>
</feature>
<dbReference type="Pfam" id="PF02434">
    <property type="entry name" value="Fringe"/>
    <property type="match status" value="1"/>
</dbReference>
<reference evidence="23" key="1">
    <citation type="journal article" date="2023" name="Mol. Biol. Evol.">
        <title>Third-Generation Sequencing Reveals the Adaptive Role of the Epigenome in Three Deep-Sea Polychaetes.</title>
        <authorList>
            <person name="Perez M."/>
            <person name="Aroh O."/>
            <person name="Sun Y."/>
            <person name="Lan Y."/>
            <person name="Juniper S.K."/>
            <person name="Young C.R."/>
            <person name="Angers B."/>
            <person name="Qian P.Y."/>
        </authorList>
    </citation>
    <scope>NUCLEOTIDE SEQUENCE</scope>
    <source>
        <strain evidence="23">P08H-3</strain>
    </source>
</reference>
<evidence type="ECO:0000256" key="6">
    <source>
        <dbReference type="ARBA" id="ARBA00012557"/>
    </source>
</evidence>
<sequence>MNQIQLVGLFFFVGILLGSLVSFYFVAHDGKMPQVSEVGSTVKTAISDHQDRATIGDIMVEVKRLQRVIMQLNATKANNSKVVYIDKVPTNHEELDLKKGTNRLIEFKDSSMHTDDHRIANELAKKVRVLCWITTYSENLQKRAIHIKNTWGKRCNKLLFFSDKDEPNFPAIGLGVDTGREHLTAKTMRAFDYIYKHYYNEADWFLKADDDTYVIVENLRYMLSAHSPSEAIYFGQVFSVIVKQGYNSGGAGYILSAEALSRFAKRDATLCAQDQGAEDVEMGLCLEKLHVVPGDTRDKLGRSRFHCFNPQTHLHGGYPDWYPQYDKYGAKKGVEWISDYPISFHYVSPDELYDLEYFAYHFGVYGIVNGLQDLNGDPNLRKTTSTTTFTTSTTSTPPRQPERKQQQQQQQSEQQIQQQQQQQ</sequence>
<evidence type="ECO:0000256" key="3">
    <source>
        <dbReference type="ARBA" id="ARBA00004922"/>
    </source>
</evidence>
<evidence type="ECO:0000256" key="11">
    <source>
        <dbReference type="ARBA" id="ARBA00022741"/>
    </source>
</evidence>
<comment type="pathway">
    <text evidence="3">Protein modification; protein glycosylation.</text>
</comment>
<feature type="transmembrane region" description="Helical" evidence="21">
    <location>
        <begin position="6"/>
        <end position="27"/>
    </location>
</feature>
<evidence type="ECO:0000256" key="16">
    <source>
        <dbReference type="ARBA" id="ARBA00023180"/>
    </source>
</evidence>
<feature type="domain" description="Fringe-like glycosyltransferase" evidence="22">
    <location>
        <begin position="133"/>
        <end position="291"/>
    </location>
</feature>
<evidence type="ECO:0000313" key="23">
    <source>
        <dbReference type="EMBL" id="KAK2140541.1"/>
    </source>
</evidence>
<keyword evidence="9 21" id="KW-0812">Transmembrane</keyword>
<feature type="compositionally biased region" description="Low complexity" evidence="20">
    <location>
        <begin position="406"/>
        <end position="423"/>
    </location>
</feature>
<comment type="cofactor">
    <cofactor evidence="1">
        <name>Mn(2+)</name>
        <dbReference type="ChEBI" id="CHEBI:29035"/>
    </cofactor>
</comment>
<evidence type="ECO:0000256" key="20">
    <source>
        <dbReference type="SAM" id="MobiDB-lite"/>
    </source>
</evidence>
<evidence type="ECO:0000256" key="21">
    <source>
        <dbReference type="SAM" id="Phobius"/>
    </source>
</evidence>
<accession>A0AAD9ITY8</accession>
<evidence type="ECO:0000256" key="18">
    <source>
        <dbReference type="ARBA" id="ARBA00040898"/>
    </source>
</evidence>
<comment type="similarity">
    <text evidence="4">Belongs to the glycosyltransferase 31 family. Beta3-Gal-T subfamily.</text>
</comment>
<feature type="compositionally biased region" description="Low complexity" evidence="20">
    <location>
        <begin position="383"/>
        <end position="396"/>
    </location>
</feature>
<evidence type="ECO:0000256" key="10">
    <source>
        <dbReference type="ARBA" id="ARBA00022723"/>
    </source>
</evidence>
<dbReference type="AlphaFoldDB" id="A0AAD9ITY8"/>
<evidence type="ECO:0000256" key="8">
    <source>
        <dbReference type="ARBA" id="ARBA00022679"/>
    </source>
</evidence>
<evidence type="ECO:0000313" key="24">
    <source>
        <dbReference type="Proteomes" id="UP001208570"/>
    </source>
</evidence>
<evidence type="ECO:0000256" key="13">
    <source>
        <dbReference type="ARBA" id="ARBA00022989"/>
    </source>
</evidence>
<comment type="subcellular location">
    <subcellularLocation>
        <location evidence="2">Membrane</location>
        <topology evidence="2">Single-pass type II membrane protein</topology>
    </subcellularLocation>
</comment>
<keyword evidence="14 21" id="KW-0472">Membrane</keyword>
<evidence type="ECO:0000256" key="5">
    <source>
        <dbReference type="ARBA" id="ARBA00011748"/>
    </source>
</evidence>
<evidence type="ECO:0000256" key="14">
    <source>
        <dbReference type="ARBA" id="ARBA00023136"/>
    </source>
</evidence>
<keyword evidence="24" id="KW-1185">Reference proteome</keyword>
<dbReference type="GO" id="GO:0016020">
    <property type="term" value="C:membrane"/>
    <property type="evidence" value="ECO:0007669"/>
    <property type="project" value="UniProtKB-SubCell"/>
</dbReference>
<dbReference type="EMBL" id="JAODUP010001321">
    <property type="protein sequence ID" value="KAK2140541.1"/>
    <property type="molecule type" value="Genomic_DNA"/>
</dbReference>
<comment type="function">
    <text evidence="19">Glycosyltransferase that generates the core 1 O-glycan Gal-beta1-3GalNAc-alpha1-Ser/Thr (T antigen), which is a precursor for many extended O-glycans in glycoproteins.</text>
</comment>
<name>A0AAD9ITY8_9ANNE</name>
<protein>
    <recommendedName>
        <fullName evidence="18">Glycoprotein-N-acetylgalactosamine 3-beta-galactosyltransferase 1</fullName>
        <ecNumber evidence="6">2.4.1.122</ecNumber>
    </recommendedName>
</protein>
<evidence type="ECO:0000256" key="15">
    <source>
        <dbReference type="ARBA" id="ARBA00023157"/>
    </source>
</evidence>
<dbReference type="FunFam" id="3.90.550.50:FF:000017">
    <property type="entry name" value="Glycoprotein-N-acetylgalactosamine 3-beta-galactosyltransferase 1"/>
    <property type="match status" value="1"/>
</dbReference>
<evidence type="ECO:0000256" key="17">
    <source>
        <dbReference type="ARBA" id="ARBA00023211"/>
    </source>
</evidence>
<dbReference type="Proteomes" id="UP001208570">
    <property type="component" value="Unassembled WGS sequence"/>
</dbReference>
<evidence type="ECO:0000256" key="4">
    <source>
        <dbReference type="ARBA" id="ARBA00006462"/>
    </source>
</evidence>
<dbReference type="InterPro" id="IPR003378">
    <property type="entry name" value="Fringe-like_glycosylTrfase"/>
</dbReference>
<dbReference type="GO" id="GO:0030145">
    <property type="term" value="F:manganese ion binding"/>
    <property type="evidence" value="ECO:0007669"/>
    <property type="project" value="UniProtKB-ARBA"/>
</dbReference>
<keyword evidence="12" id="KW-0735">Signal-anchor</keyword>
<keyword evidence="13 21" id="KW-1133">Transmembrane helix</keyword>
<evidence type="ECO:0000256" key="1">
    <source>
        <dbReference type="ARBA" id="ARBA00001936"/>
    </source>
</evidence>
<dbReference type="GO" id="GO:0000166">
    <property type="term" value="F:nucleotide binding"/>
    <property type="evidence" value="ECO:0007669"/>
    <property type="project" value="UniProtKB-KW"/>
</dbReference>
<comment type="caution">
    <text evidence="23">The sequence shown here is derived from an EMBL/GenBank/DDBJ whole genome shotgun (WGS) entry which is preliminary data.</text>
</comment>
<evidence type="ECO:0000256" key="12">
    <source>
        <dbReference type="ARBA" id="ARBA00022968"/>
    </source>
</evidence>
<keyword evidence="8" id="KW-0808">Transferase</keyword>
<evidence type="ECO:0000259" key="22">
    <source>
        <dbReference type="Pfam" id="PF02434"/>
    </source>
</evidence>
<evidence type="ECO:0000256" key="19">
    <source>
        <dbReference type="ARBA" id="ARBA00059245"/>
    </source>
</evidence>
<organism evidence="23 24">
    <name type="scientific">Paralvinella palmiformis</name>
    <dbReference type="NCBI Taxonomy" id="53620"/>
    <lineage>
        <taxon>Eukaryota</taxon>
        <taxon>Metazoa</taxon>
        <taxon>Spiralia</taxon>
        <taxon>Lophotrochozoa</taxon>
        <taxon>Annelida</taxon>
        <taxon>Polychaeta</taxon>
        <taxon>Sedentaria</taxon>
        <taxon>Canalipalpata</taxon>
        <taxon>Terebellida</taxon>
        <taxon>Terebelliformia</taxon>
        <taxon>Alvinellidae</taxon>
        <taxon>Paralvinella</taxon>
    </lineage>
</organism>
<keyword evidence="15" id="KW-1015">Disulfide bond</keyword>
<keyword evidence="10" id="KW-0479">Metal-binding</keyword>
<evidence type="ECO:0000256" key="9">
    <source>
        <dbReference type="ARBA" id="ARBA00022692"/>
    </source>
</evidence>
<proteinExistence type="inferred from homology"/>
<comment type="subunit">
    <text evidence="5">Homodimer; disulfide-linked.</text>
</comment>
<dbReference type="GO" id="GO:0016263">
    <property type="term" value="F:glycoprotein-N-acetylgalactosamine 3-beta-galactosyltransferase activity"/>
    <property type="evidence" value="ECO:0007669"/>
    <property type="project" value="UniProtKB-EC"/>
</dbReference>
<keyword evidence="7" id="KW-0328">Glycosyltransferase</keyword>
<dbReference type="InterPro" id="IPR026050">
    <property type="entry name" value="C1GALT1/C1GALT1_chp1"/>
</dbReference>
<dbReference type="EC" id="2.4.1.122" evidence="6"/>
<evidence type="ECO:0000256" key="2">
    <source>
        <dbReference type="ARBA" id="ARBA00004606"/>
    </source>
</evidence>
<gene>
    <name evidence="23" type="ORF">LSH36_1321g00051</name>
</gene>
<keyword evidence="17" id="KW-0464">Manganese</keyword>
<dbReference type="PANTHER" id="PTHR23033">
    <property type="entry name" value="BETA1,3-GALACTOSYLTRANSFERASE"/>
    <property type="match status" value="1"/>
</dbReference>
<dbReference type="Gene3D" id="3.90.550.50">
    <property type="match status" value="1"/>
</dbReference>
<evidence type="ECO:0000256" key="7">
    <source>
        <dbReference type="ARBA" id="ARBA00022676"/>
    </source>
</evidence>
<keyword evidence="11" id="KW-0547">Nucleotide-binding</keyword>
<dbReference type="PANTHER" id="PTHR23033:SF14">
    <property type="entry name" value="GLYCOPROTEIN-N-ACETYLGALACTOSAMINE 3-BETA-GALACTOSYLTRANSFERASE 1-RELATED"/>
    <property type="match status" value="1"/>
</dbReference>